<dbReference type="EMBL" id="JBIRGH010000005">
    <property type="protein sequence ID" value="MFH8584859.1"/>
    <property type="molecule type" value="Genomic_DNA"/>
</dbReference>
<feature type="compositionally biased region" description="Low complexity" evidence="1">
    <location>
        <begin position="107"/>
        <end position="117"/>
    </location>
</feature>
<evidence type="ECO:0000313" key="3">
    <source>
        <dbReference type="Proteomes" id="UP001610990"/>
    </source>
</evidence>
<protein>
    <submittedName>
        <fullName evidence="2">Uncharacterized protein</fullName>
    </submittedName>
</protein>
<dbReference type="RefSeq" id="WP_397672050.1">
    <property type="nucleotide sequence ID" value="NZ_JBIRGH010000005.1"/>
</dbReference>
<keyword evidence="3" id="KW-1185">Reference proteome</keyword>
<accession>A0ABW7RD01</accession>
<feature type="region of interest" description="Disordered" evidence="1">
    <location>
        <begin position="83"/>
        <end position="117"/>
    </location>
</feature>
<name>A0ABW7RD01_9ACTN</name>
<gene>
    <name evidence="2" type="ORF">ACH4GP_10745</name>
</gene>
<evidence type="ECO:0000256" key="1">
    <source>
        <dbReference type="SAM" id="MobiDB-lite"/>
    </source>
</evidence>
<sequence>MERMEGAAMVRATTARERVRAAEAAATELGSVLRALGITLPSLGIDPVSLASSSMAPLVELGRCNLATAHRLAEVLATCVPGGPGGGAPGGAEVRTGIGAQGGGQDGPQVGPRGQRP</sequence>
<reference evidence="2 3" key="1">
    <citation type="submission" date="2024-10" db="EMBL/GenBank/DDBJ databases">
        <title>The Natural Products Discovery Center: Release of the First 8490 Sequenced Strains for Exploring Actinobacteria Biosynthetic Diversity.</title>
        <authorList>
            <person name="Kalkreuter E."/>
            <person name="Kautsar S.A."/>
            <person name="Yang D."/>
            <person name="Bader C.D."/>
            <person name="Teijaro C.N."/>
            <person name="Fluegel L."/>
            <person name="Davis C.M."/>
            <person name="Simpson J.R."/>
            <person name="Lauterbach L."/>
            <person name="Steele A.D."/>
            <person name="Gui C."/>
            <person name="Meng S."/>
            <person name="Li G."/>
            <person name="Viehrig K."/>
            <person name="Ye F."/>
            <person name="Su P."/>
            <person name="Kiefer A.F."/>
            <person name="Nichols A."/>
            <person name="Cepeda A.J."/>
            <person name="Yan W."/>
            <person name="Fan B."/>
            <person name="Jiang Y."/>
            <person name="Adhikari A."/>
            <person name="Zheng C.-J."/>
            <person name="Schuster L."/>
            <person name="Cowan T.M."/>
            <person name="Smanski M.J."/>
            <person name="Chevrette M.G."/>
            <person name="De Carvalho L.P.S."/>
            <person name="Shen B."/>
        </authorList>
    </citation>
    <scope>NUCLEOTIDE SEQUENCE [LARGE SCALE GENOMIC DNA]</scope>
    <source>
        <strain evidence="2 3">NPDC018013</strain>
    </source>
</reference>
<comment type="caution">
    <text evidence="2">The sequence shown here is derived from an EMBL/GenBank/DDBJ whole genome shotgun (WGS) entry which is preliminary data.</text>
</comment>
<proteinExistence type="predicted"/>
<dbReference type="Proteomes" id="UP001610990">
    <property type="component" value="Unassembled WGS sequence"/>
</dbReference>
<evidence type="ECO:0000313" key="2">
    <source>
        <dbReference type="EMBL" id="MFH8584859.1"/>
    </source>
</evidence>
<organism evidence="2 3">
    <name type="scientific">Streptomyces celluloflavus</name>
    <dbReference type="NCBI Taxonomy" id="58344"/>
    <lineage>
        <taxon>Bacteria</taxon>
        <taxon>Bacillati</taxon>
        <taxon>Actinomycetota</taxon>
        <taxon>Actinomycetes</taxon>
        <taxon>Kitasatosporales</taxon>
        <taxon>Streptomycetaceae</taxon>
        <taxon>Streptomyces</taxon>
    </lineage>
</organism>